<dbReference type="Gene3D" id="2.130.10.10">
    <property type="entry name" value="YVTN repeat-like/Quinoprotein amine dehydrogenase"/>
    <property type="match status" value="1"/>
</dbReference>
<gene>
    <name evidence="3" type="ORF">FB476_1433</name>
</gene>
<feature type="compositionally biased region" description="Acidic residues" evidence="1">
    <location>
        <begin position="101"/>
        <end position="131"/>
    </location>
</feature>
<proteinExistence type="predicted"/>
<evidence type="ECO:0000313" key="4">
    <source>
        <dbReference type="Proteomes" id="UP000315133"/>
    </source>
</evidence>
<keyword evidence="2" id="KW-0812">Transmembrane</keyword>
<organism evidence="3 4">
    <name type="scientific">Ornithinimicrobium humiphilum</name>
    <dbReference type="NCBI Taxonomy" id="125288"/>
    <lineage>
        <taxon>Bacteria</taxon>
        <taxon>Bacillati</taxon>
        <taxon>Actinomycetota</taxon>
        <taxon>Actinomycetes</taxon>
        <taxon>Micrococcales</taxon>
        <taxon>Ornithinimicrobiaceae</taxon>
        <taxon>Ornithinimicrobium</taxon>
    </lineage>
</organism>
<evidence type="ECO:0008006" key="5">
    <source>
        <dbReference type="Google" id="ProtNLM"/>
    </source>
</evidence>
<dbReference type="Proteomes" id="UP000315133">
    <property type="component" value="Unassembled WGS sequence"/>
</dbReference>
<keyword evidence="2" id="KW-1133">Transmembrane helix</keyword>
<name>A0A543KNC7_9MICO</name>
<protein>
    <recommendedName>
        <fullName evidence="5">BNR/Asp-box repeat protein</fullName>
    </recommendedName>
</protein>
<dbReference type="EMBL" id="VFPU01000001">
    <property type="protein sequence ID" value="TQM96564.1"/>
    <property type="molecule type" value="Genomic_DNA"/>
</dbReference>
<sequence length="489" mass="51429">MTDRTQQPPEPDDRVVDDFFAAHRRAVRDLGADEETWQVVVERAGRGSRRSRGTWFVAGAVAASALAVAVLVGQGLGGPDALPAGPSEPGPVAATSTPEPETTDEPEESGVPGDDEPGATDEPAVTDDPGDVESPPAVALPAPAPGTVTVAVHEPTGEDGDLRTAVVQTECDAANYEWMCPALAVSEDAGETWTGRVDMFAAGYYEAVSSRERTWMWGPGPDGALGRPGVPEPSGELVRSDDGGRTWTLVPTRGDHPLAVEAFRSTLVVVTDGCEGGEPGTCAEVVITDVAADDATTGRRVVRLEDLPEQAQGAPGLLWAELSATYDAVYVTYMGTTWRIADGAEVATVVERPEEQCTLTTAPESPDGLLHWCADGEAVQVSSDGGRTWTDVPLPEGLVRGVASNDGARLAVATDGALWTGGEDQDWEEVLPWPGGATLLQALGGSSMSFGGPYRAYPEGAEKESQRWVTEDDWESWTELPPIEVSWGG</sequence>
<evidence type="ECO:0000256" key="1">
    <source>
        <dbReference type="SAM" id="MobiDB-lite"/>
    </source>
</evidence>
<reference evidence="3 4" key="1">
    <citation type="submission" date="2019-06" db="EMBL/GenBank/DDBJ databases">
        <title>Sequencing the genomes of 1000 actinobacteria strains.</title>
        <authorList>
            <person name="Klenk H.-P."/>
        </authorList>
    </citation>
    <scope>NUCLEOTIDE SEQUENCE [LARGE SCALE GENOMIC DNA]</scope>
    <source>
        <strain evidence="3 4">DSM 12362</strain>
    </source>
</reference>
<dbReference type="SUPFAM" id="SSF110296">
    <property type="entry name" value="Oligoxyloglucan reducing end-specific cellobiohydrolase"/>
    <property type="match status" value="1"/>
</dbReference>
<feature type="region of interest" description="Disordered" evidence="1">
    <location>
        <begin position="223"/>
        <end position="244"/>
    </location>
</feature>
<dbReference type="AlphaFoldDB" id="A0A543KNC7"/>
<feature type="region of interest" description="Disordered" evidence="1">
    <location>
        <begin position="80"/>
        <end position="143"/>
    </location>
</feature>
<evidence type="ECO:0000256" key="2">
    <source>
        <dbReference type="SAM" id="Phobius"/>
    </source>
</evidence>
<keyword evidence="2" id="KW-0472">Membrane</keyword>
<dbReference type="InterPro" id="IPR015943">
    <property type="entry name" value="WD40/YVTN_repeat-like_dom_sf"/>
</dbReference>
<dbReference type="RefSeq" id="WP_141818161.1">
    <property type="nucleotide sequence ID" value="NZ_BAAAIL010000003.1"/>
</dbReference>
<comment type="caution">
    <text evidence="3">The sequence shown here is derived from an EMBL/GenBank/DDBJ whole genome shotgun (WGS) entry which is preliminary data.</text>
</comment>
<evidence type="ECO:0000313" key="3">
    <source>
        <dbReference type="EMBL" id="TQM96564.1"/>
    </source>
</evidence>
<keyword evidence="4" id="KW-1185">Reference proteome</keyword>
<feature type="transmembrane region" description="Helical" evidence="2">
    <location>
        <begin position="53"/>
        <end position="73"/>
    </location>
</feature>
<accession>A0A543KNC7</accession>
<dbReference type="OrthoDB" id="9764804at2"/>